<accession>A0A4Y2LKR0</accession>
<dbReference type="Proteomes" id="UP000499080">
    <property type="component" value="Unassembled WGS sequence"/>
</dbReference>
<organism evidence="1 2">
    <name type="scientific">Araneus ventricosus</name>
    <name type="common">Orbweaver spider</name>
    <name type="synonym">Epeira ventricosa</name>
    <dbReference type="NCBI Taxonomy" id="182803"/>
    <lineage>
        <taxon>Eukaryota</taxon>
        <taxon>Metazoa</taxon>
        <taxon>Ecdysozoa</taxon>
        <taxon>Arthropoda</taxon>
        <taxon>Chelicerata</taxon>
        <taxon>Arachnida</taxon>
        <taxon>Araneae</taxon>
        <taxon>Araneomorphae</taxon>
        <taxon>Entelegynae</taxon>
        <taxon>Araneoidea</taxon>
        <taxon>Araneidae</taxon>
        <taxon>Araneus</taxon>
    </lineage>
</organism>
<keyword evidence="2" id="KW-1185">Reference proteome</keyword>
<dbReference type="OrthoDB" id="6436672at2759"/>
<gene>
    <name evidence="1" type="ORF">AVEN_41166_1</name>
</gene>
<sequence length="99" mass="11334">MVHFRSLYISEILVRNVSTVHDCWQKWSREGTASRRSGFGRPRGTTEREDCCVRRMAMAHRTASAAKIRATVGTTVTQRTVTGLLRLLHRQLRARRPVA</sequence>
<name>A0A4Y2LKR0_ARAVE</name>
<comment type="caution">
    <text evidence="1">The sequence shown here is derived from an EMBL/GenBank/DDBJ whole genome shotgun (WGS) entry which is preliminary data.</text>
</comment>
<dbReference type="EMBL" id="BGPR01006009">
    <property type="protein sequence ID" value="GBN15328.1"/>
    <property type="molecule type" value="Genomic_DNA"/>
</dbReference>
<evidence type="ECO:0000313" key="2">
    <source>
        <dbReference type="Proteomes" id="UP000499080"/>
    </source>
</evidence>
<reference evidence="1 2" key="1">
    <citation type="journal article" date="2019" name="Sci. Rep.">
        <title>Orb-weaving spider Araneus ventricosus genome elucidates the spidroin gene catalogue.</title>
        <authorList>
            <person name="Kono N."/>
            <person name="Nakamura H."/>
            <person name="Ohtoshi R."/>
            <person name="Moran D.A.P."/>
            <person name="Shinohara A."/>
            <person name="Yoshida Y."/>
            <person name="Fujiwara M."/>
            <person name="Mori M."/>
            <person name="Tomita M."/>
            <person name="Arakawa K."/>
        </authorList>
    </citation>
    <scope>NUCLEOTIDE SEQUENCE [LARGE SCALE GENOMIC DNA]</scope>
</reference>
<protein>
    <recommendedName>
        <fullName evidence="3">Transposase Tc1-like domain-containing protein</fullName>
    </recommendedName>
</protein>
<evidence type="ECO:0008006" key="3">
    <source>
        <dbReference type="Google" id="ProtNLM"/>
    </source>
</evidence>
<proteinExistence type="predicted"/>
<evidence type="ECO:0000313" key="1">
    <source>
        <dbReference type="EMBL" id="GBN15328.1"/>
    </source>
</evidence>
<dbReference type="AlphaFoldDB" id="A0A4Y2LKR0"/>